<dbReference type="SUPFAM" id="SSF52540">
    <property type="entry name" value="P-loop containing nucleoside triphosphate hydrolases"/>
    <property type="match status" value="1"/>
</dbReference>
<dbReference type="PANTHER" id="PTHR11017">
    <property type="entry name" value="LEUCINE-RICH REPEAT-CONTAINING PROTEIN"/>
    <property type="match status" value="1"/>
</dbReference>
<dbReference type="AlphaFoldDB" id="A0A392N2Y1"/>
<evidence type="ECO:0000256" key="2">
    <source>
        <dbReference type="ARBA" id="ARBA00022737"/>
    </source>
</evidence>
<dbReference type="InterPro" id="IPR036390">
    <property type="entry name" value="WH_DNA-bd_sf"/>
</dbReference>
<dbReference type="InterPro" id="IPR002182">
    <property type="entry name" value="NB-ARC"/>
</dbReference>
<evidence type="ECO:0000259" key="3">
    <source>
        <dbReference type="Pfam" id="PF00931"/>
    </source>
</evidence>
<feature type="non-terminal residue" evidence="5">
    <location>
        <position position="373"/>
    </location>
</feature>
<evidence type="ECO:0000313" key="5">
    <source>
        <dbReference type="EMBL" id="MCH94176.1"/>
    </source>
</evidence>
<dbReference type="Proteomes" id="UP000265520">
    <property type="component" value="Unassembled WGS sequence"/>
</dbReference>
<accession>A0A392N2Y1</accession>
<dbReference type="Pfam" id="PF23282">
    <property type="entry name" value="WHD_ROQ1"/>
    <property type="match status" value="1"/>
</dbReference>
<sequence length="373" mass="43601">RYIRNKLFSALLKREITASDIFGATFIKRMLGSRKVFIVLDDVGNDAQLEYLCEELDDLDPNSRLIVTTRDRHTLRRNVDEIYEVTNWNFQKSLRLFCLGAFKQIYPKEGYKLLSQRAVVYAGGVPLALKVLGSHFYSRSPEFWEPELKNLENKGESLHGIQEVLKVSYNGLSVREKEMFLDIAFFFKDEKRHFVTRILDACGFNATSGIDVLEDKALITISNVNKIEMHDLLQQMAFDIVRQKKDRTTRDPRKCSRLRDIEEVCDAFKNSKGTHRVEGIIFDLSQKGDLHVRADTFNMMTKLRFLRLYVPLTKKRSRNIYHPEDMMPFSDKLRYLEWNGCPLKSLPHPFCAELLVEIHLPHSNVEYLWHGMQ</sequence>
<evidence type="ECO:0000256" key="1">
    <source>
        <dbReference type="ARBA" id="ARBA00022614"/>
    </source>
</evidence>
<reference evidence="5 6" key="1">
    <citation type="journal article" date="2018" name="Front. Plant Sci.">
        <title>Red Clover (Trifolium pratense) and Zigzag Clover (T. medium) - A Picture of Genomic Similarities and Differences.</title>
        <authorList>
            <person name="Dluhosova J."/>
            <person name="Istvanek J."/>
            <person name="Nedelnik J."/>
            <person name="Repkova J."/>
        </authorList>
    </citation>
    <scope>NUCLEOTIDE SEQUENCE [LARGE SCALE GENOMIC DNA]</scope>
    <source>
        <strain evidence="6">cv. 10/8</strain>
        <tissue evidence="5">Leaf</tissue>
    </source>
</reference>
<feature type="domain" description="Disease resistance protein Roq1-like winged-helix" evidence="4">
    <location>
        <begin position="174"/>
        <end position="243"/>
    </location>
</feature>
<dbReference type="PANTHER" id="PTHR11017:SF562">
    <property type="entry name" value="ADP-RIBOSYL CYCLASE_CYCLIC ADP-RIBOSE HYDROLASE"/>
    <property type="match status" value="1"/>
</dbReference>
<name>A0A392N2Y1_9FABA</name>
<dbReference type="InterPro" id="IPR042197">
    <property type="entry name" value="Apaf_helical"/>
</dbReference>
<dbReference type="Pfam" id="PF00931">
    <property type="entry name" value="NB-ARC"/>
    <property type="match status" value="1"/>
</dbReference>
<feature type="non-terminal residue" evidence="5">
    <location>
        <position position="1"/>
    </location>
</feature>
<dbReference type="InterPro" id="IPR027417">
    <property type="entry name" value="P-loop_NTPase"/>
</dbReference>
<dbReference type="GO" id="GO:0006952">
    <property type="term" value="P:defense response"/>
    <property type="evidence" value="ECO:0007669"/>
    <property type="project" value="InterPro"/>
</dbReference>
<proteinExistence type="predicted"/>
<dbReference type="PRINTS" id="PR00364">
    <property type="entry name" value="DISEASERSIST"/>
</dbReference>
<dbReference type="GO" id="GO:0043531">
    <property type="term" value="F:ADP binding"/>
    <property type="evidence" value="ECO:0007669"/>
    <property type="project" value="InterPro"/>
</dbReference>
<keyword evidence="6" id="KW-1185">Reference proteome</keyword>
<dbReference type="EMBL" id="LXQA010026693">
    <property type="protein sequence ID" value="MCH94176.1"/>
    <property type="molecule type" value="Genomic_DNA"/>
</dbReference>
<keyword evidence="1" id="KW-0433">Leucine-rich repeat</keyword>
<evidence type="ECO:0000313" key="6">
    <source>
        <dbReference type="Proteomes" id="UP000265520"/>
    </source>
</evidence>
<dbReference type="SUPFAM" id="SSF46785">
    <property type="entry name" value="Winged helix' DNA-binding domain"/>
    <property type="match status" value="1"/>
</dbReference>
<organism evidence="5 6">
    <name type="scientific">Trifolium medium</name>
    <dbReference type="NCBI Taxonomy" id="97028"/>
    <lineage>
        <taxon>Eukaryota</taxon>
        <taxon>Viridiplantae</taxon>
        <taxon>Streptophyta</taxon>
        <taxon>Embryophyta</taxon>
        <taxon>Tracheophyta</taxon>
        <taxon>Spermatophyta</taxon>
        <taxon>Magnoliopsida</taxon>
        <taxon>eudicotyledons</taxon>
        <taxon>Gunneridae</taxon>
        <taxon>Pentapetalae</taxon>
        <taxon>rosids</taxon>
        <taxon>fabids</taxon>
        <taxon>Fabales</taxon>
        <taxon>Fabaceae</taxon>
        <taxon>Papilionoideae</taxon>
        <taxon>50 kb inversion clade</taxon>
        <taxon>NPAAA clade</taxon>
        <taxon>Hologalegina</taxon>
        <taxon>IRL clade</taxon>
        <taxon>Trifolieae</taxon>
        <taxon>Trifolium</taxon>
    </lineage>
</organism>
<dbReference type="InterPro" id="IPR044974">
    <property type="entry name" value="Disease_R_plants"/>
</dbReference>
<feature type="domain" description="NB-ARC" evidence="3">
    <location>
        <begin position="23"/>
        <end position="103"/>
    </location>
</feature>
<protein>
    <submittedName>
        <fullName evidence="5">Disease resistance protein</fullName>
    </submittedName>
</protein>
<dbReference type="Gene3D" id="3.40.50.300">
    <property type="entry name" value="P-loop containing nucleotide triphosphate hydrolases"/>
    <property type="match status" value="1"/>
</dbReference>
<dbReference type="InterPro" id="IPR058192">
    <property type="entry name" value="WHD_ROQ1-like"/>
</dbReference>
<dbReference type="Gene3D" id="1.10.8.430">
    <property type="entry name" value="Helical domain of apoptotic protease-activating factors"/>
    <property type="match status" value="1"/>
</dbReference>
<evidence type="ECO:0000259" key="4">
    <source>
        <dbReference type="Pfam" id="PF23282"/>
    </source>
</evidence>
<comment type="caution">
    <text evidence="5">The sequence shown here is derived from an EMBL/GenBank/DDBJ whole genome shotgun (WGS) entry which is preliminary data.</text>
</comment>
<keyword evidence="2" id="KW-0677">Repeat</keyword>